<dbReference type="Pfam" id="PF02308">
    <property type="entry name" value="MgtC"/>
    <property type="match status" value="1"/>
</dbReference>
<comment type="subcellular location">
    <subcellularLocation>
        <location evidence="1">Cell membrane</location>
        <topology evidence="1">Multi-pass membrane protein</topology>
    </subcellularLocation>
</comment>
<keyword evidence="4 7" id="KW-0812">Transmembrane</keyword>
<keyword evidence="10" id="KW-1185">Reference proteome</keyword>
<evidence type="ECO:0000313" key="10">
    <source>
        <dbReference type="Proteomes" id="UP000051499"/>
    </source>
</evidence>
<feature type="transmembrane region" description="Helical" evidence="7">
    <location>
        <begin position="6"/>
        <end position="26"/>
    </location>
</feature>
<dbReference type="EMBL" id="AZDH01000020">
    <property type="protein sequence ID" value="KRK50572.1"/>
    <property type="molecule type" value="Genomic_DNA"/>
</dbReference>
<feature type="transmembrane region" description="Helical" evidence="7">
    <location>
        <begin position="82"/>
        <end position="100"/>
    </location>
</feature>
<dbReference type="Proteomes" id="UP000051499">
    <property type="component" value="Unassembled WGS sequence"/>
</dbReference>
<proteinExistence type="inferred from homology"/>
<dbReference type="PANTHER" id="PTHR33778">
    <property type="entry name" value="PROTEIN MGTC"/>
    <property type="match status" value="1"/>
</dbReference>
<evidence type="ECO:0000256" key="2">
    <source>
        <dbReference type="ARBA" id="ARBA00009298"/>
    </source>
</evidence>
<comment type="caution">
    <text evidence="9">The sequence shown here is derived from an EMBL/GenBank/DDBJ whole genome shotgun (WGS) entry which is preliminary data.</text>
</comment>
<evidence type="ECO:0000256" key="7">
    <source>
        <dbReference type="SAM" id="Phobius"/>
    </source>
</evidence>
<evidence type="ECO:0000256" key="3">
    <source>
        <dbReference type="ARBA" id="ARBA00022475"/>
    </source>
</evidence>
<feature type="transmembrane region" description="Helical" evidence="7">
    <location>
        <begin position="35"/>
        <end position="53"/>
    </location>
</feature>
<evidence type="ECO:0000256" key="5">
    <source>
        <dbReference type="ARBA" id="ARBA00022989"/>
    </source>
</evidence>
<evidence type="ECO:0000256" key="6">
    <source>
        <dbReference type="ARBA" id="ARBA00023136"/>
    </source>
</evidence>
<evidence type="ECO:0000313" key="9">
    <source>
        <dbReference type="EMBL" id="KRK50572.1"/>
    </source>
</evidence>
<feature type="transmembrane region" description="Helical" evidence="7">
    <location>
        <begin position="130"/>
        <end position="150"/>
    </location>
</feature>
<evidence type="ECO:0000256" key="4">
    <source>
        <dbReference type="ARBA" id="ARBA00022692"/>
    </source>
</evidence>
<dbReference type="PANTHER" id="PTHR33778:SF1">
    <property type="entry name" value="MAGNESIUM TRANSPORTER YHID-RELATED"/>
    <property type="match status" value="1"/>
</dbReference>
<dbReference type="InterPro" id="IPR049177">
    <property type="entry name" value="MgtC_SapB_SrpB_YhiD_N"/>
</dbReference>
<organism evidence="9 10">
    <name type="scientific">Companilactobacillus kimchii DSM 13961 = JCM 10707</name>
    <dbReference type="NCBI Taxonomy" id="1423765"/>
    <lineage>
        <taxon>Bacteria</taxon>
        <taxon>Bacillati</taxon>
        <taxon>Bacillota</taxon>
        <taxon>Bacilli</taxon>
        <taxon>Lactobacillales</taxon>
        <taxon>Lactobacillaceae</taxon>
        <taxon>Companilactobacillus</taxon>
        <taxon>Companilactobacillus kimchii</taxon>
    </lineage>
</organism>
<keyword evidence="5 7" id="KW-1133">Transmembrane helix</keyword>
<gene>
    <name evidence="9" type="ORF">FC97_GL001498</name>
</gene>
<evidence type="ECO:0000256" key="1">
    <source>
        <dbReference type="ARBA" id="ARBA00004651"/>
    </source>
</evidence>
<reference evidence="9 10" key="1">
    <citation type="journal article" date="2015" name="Genome Announc.">
        <title>Expanding the biotechnology potential of lactobacilli through comparative genomics of 213 strains and associated genera.</title>
        <authorList>
            <person name="Sun Z."/>
            <person name="Harris H.M."/>
            <person name="McCann A."/>
            <person name="Guo C."/>
            <person name="Argimon S."/>
            <person name="Zhang W."/>
            <person name="Yang X."/>
            <person name="Jeffery I.B."/>
            <person name="Cooney J.C."/>
            <person name="Kagawa T.F."/>
            <person name="Liu W."/>
            <person name="Song Y."/>
            <person name="Salvetti E."/>
            <person name="Wrobel A."/>
            <person name="Rasinkangas P."/>
            <person name="Parkhill J."/>
            <person name="Rea M.C."/>
            <person name="O'Sullivan O."/>
            <person name="Ritari J."/>
            <person name="Douillard F.P."/>
            <person name="Paul Ross R."/>
            <person name="Yang R."/>
            <person name="Briner A.E."/>
            <person name="Felis G.E."/>
            <person name="de Vos W.M."/>
            <person name="Barrangou R."/>
            <person name="Klaenhammer T.R."/>
            <person name="Caufield P.W."/>
            <person name="Cui Y."/>
            <person name="Zhang H."/>
            <person name="O'Toole P.W."/>
        </authorList>
    </citation>
    <scope>NUCLEOTIDE SEQUENCE [LARGE SCALE GENOMIC DNA]</scope>
    <source>
        <strain evidence="9 10">DSM 13961</strain>
    </source>
</reference>
<dbReference type="InterPro" id="IPR003416">
    <property type="entry name" value="MgtC/SapB/SrpB/YhiD_fam"/>
</dbReference>
<comment type="similarity">
    <text evidence="2">Belongs to the MgtC/SapB family.</text>
</comment>
<protein>
    <recommendedName>
        <fullName evidence="8">MgtC/SapB/SrpB/YhiD N-terminal domain-containing protein</fullName>
    </recommendedName>
</protein>
<feature type="domain" description="MgtC/SapB/SrpB/YhiD N-terminal" evidence="8">
    <location>
        <begin position="14"/>
        <end position="149"/>
    </location>
</feature>
<sequence length="235" mass="25902">MTTQLDAITVITRLLMATIFSGAIGIDRAYKHRPAGLRTHILVCLGACIIAMIQKNLGFNALAVAQQYPQYKGVLRVDEARLIAQVVSGIGFLGAGTIIVENHSIRGLTTAASLWVVACIGIAIGMGNYIIAISGFLVVFGVVAFLKNIIRISPVRKLKVEYKQKVETKEFIDGYFKENKISVEDVKFRVSKLNNNNSIYTNIYSIDFGKNVDYVDIVENLSMNENIVKVETINV</sequence>
<keyword evidence="6 7" id="KW-0472">Membrane</keyword>
<accession>A0ABR5NRE5</accession>
<keyword evidence="3" id="KW-1003">Cell membrane</keyword>
<name>A0ABR5NRE5_9LACO</name>
<evidence type="ECO:0000259" key="8">
    <source>
        <dbReference type="Pfam" id="PF02308"/>
    </source>
</evidence>
<dbReference type="PRINTS" id="PR01837">
    <property type="entry name" value="MGTCSAPBPROT"/>
</dbReference>